<feature type="repeat" description="TPR" evidence="1">
    <location>
        <begin position="194"/>
        <end position="227"/>
    </location>
</feature>
<dbReference type="Pfam" id="PF13414">
    <property type="entry name" value="TPR_11"/>
    <property type="match status" value="1"/>
</dbReference>
<dbReference type="SUPFAM" id="SSF48452">
    <property type="entry name" value="TPR-like"/>
    <property type="match status" value="1"/>
</dbReference>
<dbReference type="InterPro" id="IPR052943">
    <property type="entry name" value="TMTC_O-mannosyl-trnsfr"/>
</dbReference>
<protein>
    <submittedName>
        <fullName evidence="2">TPR_REGION domain-containing protein</fullName>
    </submittedName>
</protein>
<dbReference type="Pfam" id="PF13181">
    <property type="entry name" value="TPR_8"/>
    <property type="match status" value="1"/>
</dbReference>
<organism evidence="2 3">
    <name type="scientific">Nitrospira tepida</name>
    <dbReference type="NCBI Taxonomy" id="2973512"/>
    <lineage>
        <taxon>Bacteria</taxon>
        <taxon>Pseudomonadati</taxon>
        <taxon>Nitrospirota</taxon>
        <taxon>Nitrospiria</taxon>
        <taxon>Nitrospirales</taxon>
        <taxon>Nitrospiraceae</taxon>
        <taxon>Nitrospira</taxon>
    </lineage>
</organism>
<evidence type="ECO:0000256" key="1">
    <source>
        <dbReference type="PROSITE-ProRule" id="PRU00339"/>
    </source>
</evidence>
<evidence type="ECO:0000313" key="2">
    <source>
        <dbReference type="EMBL" id="CAI4032340.1"/>
    </source>
</evidence>
<keyword evidence="3" id="KW-1185">Reference proteome</keyword>
<dbReference type="InterPro" id="IPR011990">
    <property type="entry name" value="TPR-like_helical_dom_sf"/>
</dbReference>
<dbReference type="SMART" id="SM00028">
    <property type="entry name" value="TPR"/>
    <property type="match status" value="7"/>
</dbReference>
<dbReference type="InterPro" id="IPR019734">
    <property type="entry name" value="TPR_rpt"/>
</dbReference>
<dbReference type="Proteomes" id="UP001179121">
    <property type="component" value="Chromosome"/>
</dbReference>
<feature type="repeat" description="TPR" evidence="1">
    <location>
        <begin position="92"/>
        <end position="125"/>
    </location>
</feature>
<dbReference type="PANTHER" id="PTHR44809:SF1">
    <property type="entry name" value="PROTEIN O-MANNOSYL-TRANSFERASE TMTC1"/>
    <property type="match status" value="1"/>
</dbReference>
<feature type="repeat" description="TPR" evidence="1">
    <location>
        <begin position="160"/>
        <end position="193"/>
    </location>
</feature>
<dbReference type="PANTHER" id="PTHR44809">
    <property type="match status" value="1"/>
</dbReference>
<proteinExistence type="predicted"/>
<reference evidence="2" key="1">
    <citation type="submission" date="2022-10" db="EMBL/GenBank/DDBJ databases">
        <authorList>
            <person name="Koch H."/>
        </authorList>
    </citation>
    <scope>NUCLEOTIDE SEQUENCE</scope>
    <source>
        <strain evidence="2">DNF</strain>
    </source>
</reference>
<name>A0AA86T584_9BACT</name>
<dbReference type="PROSITE" id="PS50005">
    <property type="entry name" value="TPR"/>
    <property type="match status" value="5"/>
</dbReference>
<feature type="repeat" description="TPR" evidence="1">
    <location>
        <begin position="126"/>
        <end position="159"/>
    </location>
</feature>
<feature type="repeat" description="TPR" evidence="1">
    <location>
        <begin position="24"/>
        <end position="57"/>
    </location>
</feature>
<dbReference type="Gene3D" id="1.25.40.10">
    <property type="entry name" value="Tetratricopeptide repeat domain"/>
    <property type="match status" value="4"/>
</dbReference>
<dbReference type="RefSeq" id="WP_289269072.1">
    <property type="nucleotide sequence ID" value="NZ_OX365700.1"/>
</dbReference>
<accession>A0AA86T584</accession>
<dbReference type="Pfam" id="PF13432">
    <property type="entry name" value="TPR_16"/>
    <property type="match status" value="2"/>
</dbReference>
<sequence length="564" mass="63295">MNRADRRREDKLQREGGRITQAALSRLLQEGRAHHQAGRLTEAATIYQTVLEQQPDHAEAAHLLGLVAYRSGRLDEACELIRLAIRSDNAQPTYYFNLGVVSQRKGAIAEAAEAYREAIARQPRHVDALVNLGNLLREQGQAAEAVELYRRALAANPAAVEAHNGLGVALKEQGLAREAIEEYREALRLKPGHVEAQNNLGLAWMESGRLDEAVAAFERAVHTEPANPKGHYHLGLAYLWKGEIEAAVASLKRSADIKHDHGRPVAGGTISRARLKHEAEQVGYLIKEGLLGPDSRDYLDRLRRIREKVDAAAPHSTWVSLQADETAAIAPSLNRILFPSRADRLEAGALNPHLDVAAIEADYHRQKPEIMYVDHLLTPEALAAMRRFCLEATIWKKEYENGYLGAFIGDGFATPLLFQIAEELRLRFPGIFKEHRLTQAWSFKHDSARRGLGMHADAAAVNVNFWITPDEANLDPETGGLVVWDKEAPRDWNFKAYNSEKNRGKILDFLEQGGAKMVRIPYRCNRAVIFNSDLFHETDDVRFQDTYLSRRINITLLYGFRAQS</sequence>
<evidence type="ECO:0000313" key="3">
    <source>
        <dbReference type="Proteomes" id="UP001179121"/>
    </source>
</evidence>
<keyword evidence="1" id="KW-0802">TPR repeat</keyword>
<dbReference type="PROSITE" id="PS50293">
    <property type="entry name" value="TPR_REGION"/>
    <property type="match status" value="2"/>
</dbReference>
<dbReference type="KEGG" id="nti:DNFV4_02770"/>
<dbReference type="AlphaFoldDB" id="A0AA86T584"/>
<gene>
    <name evidence="2" type="ORF">DNFV4_02770</name>
</gene>
<dbReference type="EMBL" id="OX365700">
    <property type="protein sequence ID" value="CAI4032340.1"/>
    <property type="molecule type" value="Genomic_DNA"/>
</dbReference>